<dbReference type="SUPFAM" id="SSF51126">
    <property type="entry name" value="Pectin lyase-like"/>
    <property type="match status" value="1"/>
</dbReference>
<evidence type="ECO:0000256" key="3">
    <source>
        <dbReference type="ARBA" id="ARBA00023295"/>
    </source>
</evidence>
<keyword evidence="3 4" id="KW-0326">Glycosidase</keyword>
<name>A0A4Y9SR70_9BURK</name>
<proteinExistence type="inferred from homology"/>
<evidence type="ECO:0000256" key="6">
    <source>
        <dbReference type="SAM" id="SignalP"/>
    </source>
</evidence>
<dbReference type="InterPro" id="IPR012334">
    <property type="entry name" value="Pectin_lyas_fold"/>
</dbReference>
<organism evidence="7 8">
    <name type="scientific">Duganella callida</name>
    <dbReference type="NCBI Taxonomy" id="2561932"/>
    <lineage>
        <taxon>Bacteria</taxon>
        <taxon>Pseudomonadati</taxon>
        <taxon>Pseudomonadota</taxon>
        <taxon>Betaproteobacteria</taxon>
        <taxon>Burkholderiales</taxon>
        <taxon>Oxalobacteraceae</taxon>
        <taxon>Telluria group</taxon>
        <taxon>Duganella</taxon>
    </lineage>
</organism>
<keyword evidence="2 4" id="KW-0378">Hydrolase</keyword>
<sequence length="478" mass="52150">MKPGIWLRFAALMLLMLGGAASARDYEATQFGAKGDGATLDTAAIQKTIDAAARDGGTVVFKAGTYLSGSIFVKSGVTLRIDKGVTILGSRRLQDYPVMPTRIAGIEMRWPAALVNVYEQNKAAIVGEGVIDGDGKVFWDSYWSLRKTYEPRGLRWASDYDAQRPRLIQVFNSKEIKVGGGLQLRRSGFWTLHICYSSDVTVDGVVIRNNEGGLGPSTDGIDIDSSRKVLVQHADIDVNDDALCLKAGRDSDGQRVGRSTEDVVIRDSIVRSGAAGVTFGSETSGGFRNIEAYNITTLKGVPVGILFKSAHTRGGFGENLRLHDFRMIDTPVVLRITMNWNPSYSYAKIPDDIKDYPPYWKVLATPVPREKGIAHFHDVRIWNIHARGAATAFEVDGFPEAPLTRFALEGLDIEAAKGGHIYDAKDWTFSKAQLKLGVPVALENDTGVQGLPAASVKVGPRAQKEDPSKKSFEQQDKS</sequence>
<dbReference type="InterPro" id="IPR006626">
    <property type="entry name" value="PbH1"/>
</dbReference>
<dbReference type="PANTHER" id="PTHR31339">
    <property type="entry name" value="PECTIN LYASE-RELATED"/>
    <property type="match status" value="1"/>
</dbReference>
<evidence type="ECO:0000256" key="1">
    <source>
        <dbReference type="ARBA" id="ARBA00008834"/>
    </source>
</evidence>
<dbReference type="Proteomes" id="UP000297729">
    <property type="component" value="Unassembled WGS sequence"/>
</dbReference>
<dbReference type="SMART" id="SM00710">
    <property type="entry name" value="PbH1"/>
    <property type="match status" value="3"/>
</dbReference>
<evidence type="ECO:0000313" key="8">
    <source>
        <dbReference type="Proteomes" id="UP000297729"/>
    </source>
</evidence>
<dbReference type="Gene3D" id="2.160.20.10">
    <property type="entry name" value="Single-stranded right-handed beta-helix, Pectin lyase-like"/>
    <property type="match status" value="1"/>
</dbReference>
<dbReference type="InterPro" id="IPR011050">
    <property type="entry name" value="Pectin_lyase_fold/virulence"/>
</dbReference>
<evidence type="ECO:0000313" key="7">
    <source>
        <dbReference type="EMBL" id="TFW29282.1"/>
    </source>
</evidence>
<dbReference type="InterPro" id="IPR051801">
    <property type="entry name" value="GH28_Enzymes"/>
</dbReference>
<dbReference type="InterPro" id="IPR000743">
    <property type="entry name" value="Glyco_hydro_28"/>
</dbReference>
<reference evidence="7 8" key="1">
    <citation type="submission" date="2019-03" db="EMBL/GenBank/DDBJ databases">
        <title>Draft Genome Sequence of Duganella callidus sp. nov., a Novel Duganella Species Isolated from Cultivated Soil.</title>
        <authorList>
            <person name="Raths R."/>
            <person name="Peta V."/>
            <person name="Bucking H."/>
        </authorList>
    </citation>
    <scope>NUCLEOTIDE SEQUENCE [LARGE SCALE GENOMIC DNA]</scope>
    <source>
        <strain evidence="7 8">DN04</strain>
    </source>
</reference>
<feature type="compositionally biased region" description="Basic and acidic residues" evidence="5">
    <location>
        <begin position="462"/>
        <end position="478"/>
    </location>
</feature>
<feature type="signal peptide" evidence="6">
    <location>
        <begin position="1"/>
        <end position="23"/>
    </location>
</feature>
<accession>A0A4Y9SR70</accession>
<dbReference type="AlphaFoldDB" id="A0A4Y9SR70"/>
<keyword evidence="6" id="KW-0732">Signal</keyword>
<keyword evidence="8" id="KW-1185">Reference proteome</keyword>
<dbReference type="RefSeq" id="WP_135200302.1">
    <property type="nucleotide sequence ID" value="NZ_SPVG01000037.1"/>
</dbReference>
<evidence type="ECO:0000256" key="5">
    <source>
        <dbReference type="SAM" id="MobiDB-lite"/>
    </source>
</evidence>
<dbReference type="GO" id="GO:0004650">
    <property type="term" value="F:polygalacturonase activity"/>
    <property type="evidence" value="ECO:0007669"/>
    <property type="project" value="InterPro"/>
</dbReference>
<dbReference type="Pfam" id="PF00295">
    <property type="entry name" value="Glyco_hydro_28"/>
    <property type="match status" value="1"/>
</dbReference>
<comment type="similarity">
    <text evidence="1 4">Belongs to the glycosyl hydrolase 28 family.</text>
</comment>
<feature type="chain" id="PRO_5021325734" evidence="6">
    <location>
        <begin position="24"/>
        <end position="478"/>
    </location>
</feature>
<dbReference type="OrthoDB" id="9795222at2"/>
<dbReference type="PANTHER" id="PTHR31339:SF9">
    <property type="entry name" value="PLASMIN AND FIBRONECTIN-BINDING PROTEIN A"/>
    <property type="match status" value="1"/>
</dbReference>
<evidence type="ECO:0000256" key="4">
    <source>
        <dbReference type="RuleBase" id="RU361169"/>
    </source>
</evidence>
<dbReference type="GO" id="GO:0005975">
    <property type="term" value="P:carbohydrate metabolic process"/>
    <property type="evidence" value="ECO:0007669"/>
    <property type="project" value="InterPro"/>
</dbReference>
<evidence type="ECO:0000256" key="2">
    <source>
        <dbReference type="ARBA" id="ARBA00022801"/>
    </source>
</evidence>
<dbReference type="EMBL" id="SPVG01000037">
    <property type="protein sequence ID" value="TFW29282.1"/>
    <property type="molecule type" value="Genomic_DNA"/>
</dbReference>
<feature type="region of interest" description="Disordered" evidence="5">
    <location>
        <begin position="452"/>
        <end position="478"/>
    </location>
</feature>
<gene>
    <name evidence="7" type="ORF">E4L98_04125</name>
</gene>
<comment type="caution">
    <text evidence="7">The sequence shown here is derived from an EMBL/GenBank/DDBJ whole genome shotgun (WGS) entry which is preliminary data.</text>
</comment>
<protein>
    <submittedName>
        <fullName evidence="7">Glycoside hydrolase family 28 protein</fullName>
    </submittedName>
</protein>